<dbReference type="Pfam" id="PF00724">
    <property type="entry name" value="Oxidored_FMN"/>
    <property type="match status" value="1"/>
</dbReference>
<comment type="similarity">
    <text evidence="3">In the N-terminal section; belongs to the NADH:flavin oxidoreductase/NADH oxidase family.</text>
</comment>
<dbReference type="PRINTS" id="PR00368">
    <property type="entry name" value="FADPNR"/>
</dbReference>
<evidence type="ECO:0000256" key="7">
    <source>
        <dbReference type="ARBA" id="ARBA00023002"/>
    </source>
</evidence>
<dbReference type="Pfam" id="PF07992">
    <property type="entry name" value="Pyr_redox_2"/>
    <property type="match status" value="1"/>
</dbReference>
<dbReference type="InterPro" id="IPR023753">
    <property type="entry name" value="FAD/NAD-binding_dom"/>
</dbReference>
<proteinExistence type="inferred from homology"/>
<evidence type="ECO:0000256" key="6">
    <source>
        <dbReference type="ARBA" id="ARBA00022723"/>
    </source>
</evidence>
<dbReference type="PANTHER" id="PTHR42917:SF2">
    <property type="entry name" value="2,4-DIENOYL-COA REDUCTASE [(2E)-ENOYL-COA-PRODUCING]"/>
    <property type="match status" value="1"/>
</dbReference>
<dbReference type="InterPro" id="IPR001155">
    <property type="entry name" value="OxRdtase_FMN_N"/>
</dbReference>
<feature type="domain" description="NADH:flavin oxidoreductase/NADH oxidase N-terminal" evidence="10">
    <location>
        <begin position="5"/>
        <end position="332"/>
    </location>
</feature>
<evidence type="ECO:0000259" key="11">
    <source>
        <dbReference type="Pfam" id="PF07992"/>
    </source>
</evidence>
<dbReference type="PANTHER" id="PTHR42917">
    <property type="entry name" value="2,4-DIENOYL-COA REDUCTASE"/>
    <property type="match status" value="1"/>
</dbReference>
<evidence type="ECO:0000256" key="1">
    <source>
        <dbReference type="ARBA" id="ARBA00001917"/>
    </source>
</evidence>
<protein>
    <submittedName>
        <fullName evidence="12">FAD-dependent oxidoreductase</fullName>
    </submittedName>
</protein>
<evidence type="ECO:0000256" key="8">
    <source>
        <dbReference type="ARBA" id="ARBA00023004"/>
    </source>
</evidence>
<evidence type="ECO:0000256" key="3">
    <source>
        <dbReference type="ARBA" id="ARBA00011048"/>
    </source>
</evidence>
<keyword evidence="6" id="KW-0479">Metal-binding</keyword>
<reference evidence="12" key="1">
    <citation type="submission" date="2020-10" db="EMBL/GenBank/DDBJ databases">
        <authorList>
            <person name="Kadnikov V."/>
            <person name="Beletsky A.V."/>
            <person name="Mardanov A.V."/>
            <person name="Karnachuk O.V."/>
            <person name="Ravin N.V."/>
        </authorList>
    </citation>
    <scope>NUCLEOTIDE SEQUENCE</scope>
    <source>
        <strain evidence="12">Bu02</strain>
    </source>
</reference>
<dbReference type="Gene3D" id="3.50.50.60">
    <property type="entry name" value="FAD/NAD(P)-binding domain"/>
    <property type="match status" value="1"/>
</dbReference>
<dbReference type="GO" id="GO:0016491">
    <property type="term" value="F:oxidoreductase activity"/>
    <property type="evidence" value="ECO:0007669"/>
    <property type="project" value="UniProtKB-KW"/>
</dbReference>
<keyword evidence="8" id="KW-0408">Iron</keyword>
<dbReference type="SUPFAM" id="SSF51905">
    <property type="entry name" value="FAD/NAD(P)-binding domain"/>
    <property type="match status" value="1"/>
</dbReference>
<name>A0AAT9LDB2_9FIRM</name>
<organism evidence="12">
    <name type="scientific">Candidatus Fermentithermobacillus carboniphilus</name>
    <dbReference type="NCBI Taxonomy" id="3085328"/>
    <lineage>
        <taxon>Bacteria</taxon>
        <taxon>Bacillati</taxon>
        <taxon>Bacillota</taxon>
        <taxon>Candidatus Fermentithermobacillia</taxon>
        <taxon>Candidatus Fermentithermobacillales</taxon>
        <taxon>Candidatus Fermentithermobacillaceae</taxon>
        <taxon>Candidatus Fermentithermobacillus</taxon>
    </lineage>
</organism>
<dbReference type="KEGG" id="fcz:IMF26_03110"/>
<dbReference type="EMBL" id="CP062796">
    <property type="protein sequence ID" value="QUL99072.1"/>
    <property type="molecule type" value="Genomic_DNA"/>
</dbReference>
<comment type="cofactor">
    <cofactor evidence="2">
        <name>[4Fe-4S] cluster</name>
        <dbReference type="ChEBI" id="CHEBI:49883"/>
    </cofactor>
</comment>
<dbReference type="Gene3D" id="3.20.20.70">
    <property type="entry name" value="Aldolase class I"/>
    <property type="match status" value="1"/>
</dbReference>
<evidence type="ECO:0000313" key="12">
    <source>
        <dbReference type="EMBL" id="QUL99072.1"/>
    </source>
</evidence>
<feature type="domain" description="FAD/NAD(P)-binding" evidence="11">
    <location>
        <begin position="381"/>
        <end position="609"/>
    </location>
</feature>
<comment type="cofactor">
    <cofactor evidence="1">
        <name>FMN</name>
        <dbReference type="ChEBI" id="CHEBI:58210"/>
    </cofactor>
</comment>
<evidence type="ECO:0000256" key="5">
    <source>
        <dbReference type="ARBA" id="ARBA00022643"/>
    </source>
</evidence>
<evidence type="ECO:0000256" key="4">
    <source>
        <dbReference type="ARBA" id="ARBA00022630"/>
    </source>
</evidence>
<dbReference type="AlphaFoldDB" id="A0AAT9LDB2"/>
<dbReference type="Gene3D" id="3.40.50.720">
    <property type="entry name" value="NAD(P)-binding Rossmann-like Domain"/>
    <property type="match status" value="1"/>
</dbReference>
<sequence length="641" mass="68688">MVKSIFSPITINQMTLRNRLVVPPMVTNYGTEKGEVTDRLITYLEARARGGFGLITLEATAVHPGGRGFQKQVGLWDDSQIPGLADLAAAIHRHGARLSVQLFHAGRQTYSAVLGTQSVSASAVPCPVCKEVPRELNLSGIKEIVRSFAKAAERARIAGADALEIHGAHGYLVNQFVSPYSNRRVDEYGGSLKNRMRFPLEVIAEVRKAVGADFPVIYRISARERVPGGLTLEENLVIARILSEAGIDAFHVSTGVYGSMPYIIPPYSLPEGLNVEDAHAIREATGLPVIVAGRITEVFMAESIVSTGKADMVAMGRASIVDPDLPRKAAAGAFDDIRPCISCNQGCIGGLLGPAMEMSCLVNPTVGKEKEFAVTPAPVKKKVMVVGAGPAGLEAARILAQRGHSVVLSDKSDRFGGQFRLAALPPEKQPLAKLIRWQADQAAKAGVTVKLGNEVTRQVVTDARPDTVVVATGGKPLIPRIPGADAPWVASAWDVLAGKAPTGQNVLIMGGGSVGCETADYLLHLEKRVTIVEMLGELARDVESTTRYFLLQRLNNLGANVVLNATIVEITRDGVIYERQGQRQELRGFDTLVAAFGTAPENSLVKDILGIVTEVYVIGDAEEPRRAIDAIRDAEKLATRI</sequence>
<dbReference type="CDD" id="cd02803">
    <property type="entry name" value="OYE_like_FMN_family"/>
    <property type="match status" value="1"/>
</dbReference>
<accession>A0AAT9LDB2</accession>
<keyword evidence="9" id="KW-0411">Iron-sulfur</keyword>
<evidence type="ECO:0000259" key="10">
    <source>
        <dbReference type="Pfam" id="PF00724"/>
    </source>
</evidence>
<dbReference type="InterPro" id="IPR036188">
    <property type="entry name" value="FAD/NAD-bd_sf"/>
</dbReference>
<dbReference type="InterPro" id="IPR051793">
    <property type="entry name" value="NADH:flavin_oxidoreductase"/>
</dbReference>
<dbReference type="SUPFAM" id="SSF51395">
    <property type="entry name" value="FMN-linked oxidoreductases"/>
    <property type="match status" value="1"/>
</dbReference>
<dbReference type="PRINTS" id="PR00469">
    <property type="entry name" value="PNDRDTASEII"/>
</dbReference>
<gene>
    <name evidence="12" type="ORF">IMF26_03110</name>
</gene>
<keyword evidence="5" id="KW-0288">FMN</keyword>
<evidence type="ECO:0000256" key="9">
    <source>
        <dbReference type="ARBA" id="ARBA00023014"/>
    </source>
</evidence>
<dbReference type="InterPro" id="IPR013785">
    <property type="entry name" value="Aldolase_TIM"/>
</dbReference>
<evidence type="ECO:0000256" key="2">
    <source>
        <dbReference type="ARBA" id="ARBA00001966"/>
    </source>
</evidence>
<keyword evidence="4" id="KW-0285">Flavoprotein</keyword>
<keyword evidence="7" id="KW-0560">Oxidoreductase</keyword>
<dbReference type="GO" id="GO:0046872">
    <property type="term" value="F:metal ion binding"/>
    <property type="evidence" value="ECO:0007669"/>
    <property type="project" value="UniProtKB-KW"/>
</dbReference>
<dbReference type="GO" id="GO:0051536">
    <property type="term" value="F:iron-sulfur cluster binding"/>
    <property type="evidence" value="ECO:0007669"/>
    <property type="project" value="UniProtKB-KW"/>
</dbReference>
<dbReference type="GO" id="GO:0010181">
    <property type="term" value="F:FMN binding"/>
    <property type="evidence" value="ECO:0007669"/>
    <property type="project" value="InterPro"/>
</dbReference>
<reference evidence="12" key="2">
    <citation type="journal article" date="2023" name="Biology">
        <title>Prokaryotic Life Associated with Coal-Fire Gas Vents Revealed by Metagenomics.</title>
        <authorList>
            <person name="Kadnikov V.V."/>
            <person name="Mardanov A.V."/>
            <person name="Beletsky A.V."/>
            <person name="Karnachuk O.V."/>
            <person name="Ravin N.V."/>
        </authorList>
    </citation>
    <scope>NUCLEOTIDE SEQUENCE</scope>
    <source>
        <strain evidence="12">Bu02</strain>
    </source>
</reference>